<gene>
    <name evidence="1" type="ORF">Nepgr_026756</name>
</gene>
<dbReference type="AlphaFoldDB" id="A0AAD3Y0V1"/>
<proteinExistence type="predicted"/>
<accession>A0AAD3Y0V1</accession>
<reference evidence="1" key="1">
    <citation type="submission" date="2023-05" db="EMBL/GenBank/DDBJ databases">
        <title>Nepenthes gracilis genome sequencing.</title>
        <authorList>
            <person name="Fukushima K."/>
        </authorList>
    </citation>
    <scope>NUCLEOTIDE SEQUENCE</scope>
    <source>
        <strain evidence="1">SING2019-196</strain>
    </source>
</reference>
<dbReference type="Proteomes" id="UP001279734">
    <property type="component" value="Unassembled WGS sequence"/>
</dbReference>
<protein>
    <submittedName>
        <fullName evidence="1">Uncharacterized protein</fullName>
    </submittedName>
</protein>
<sequence>MDDVLLCSMLKICANIVSLSLGKQIHTLVLKDLSRFDVATDSFKFRFHIPSSSLHLLLIRLRYRLVRRWYSLFLRCRHEKSFEISLLCIICKNESDLTKVGIFYNLRENQMNHEKQLLKLCLGCRSFLASKR</sequence>
<name>A0AAD3Y0V1_NEPGR</name>
<keyword evidence="2" id="KW-1185">Reference proteome</keyword>
<dbReference type="EMBL" id="BSYO01000028">
    <property type="protein sequence ID" value="GMH24913.1"/>
    <property type="molecule type" value="Genomic_DNA"/>
</dbReference>
<comment type="caution">
    <text evidence="1">The sequence shown here is derived from an EMBL/GenBank/DDBJ whole genome shotgun (WGS) entry which is preliminary data.</text>
</comment>
<evidence type="ECO:0000313" key="1">
    <source>
        <dbReference type="EMBL" id="GMH24913.1"/>
    </source>
</evidence>
<organism evidence="1 2">
    <name type="scientific">Nepenthes gracilis</name>
    <name type="common">Slender pitcher plant</name>
    <dbReference type="NCBI Taxonomy" id="150966"/>
    <lineage>
        <taxon>Eukaryota</taxon>
        <taxon>Viridiplantae</taxon>
        <taxon>Streptophyta</taxon>
        <taxon>Embryophyta</taxon>
        <taxon>Tracheophyta</taxon>
        <taxon>Spermatophyta</taxon>
        <taxon>Magnoliopsida</taxon>
        <taxon>eudicotyledons</taxon>
        <taxon>Gunneridae</taxon>
        <taxon>Pentapetalae</taxon>
        <taxon>Caryophyllales</taxon>
        <taxon>Nepenthaceae</taxon>
        <taxon>Nepenthes</taxon>
    </lineage>
</organism>
<evidence type="ECO:0000313" key="2">
    <source>
        <dbReference type="Proteomes" id="UP001279734"/>
    </source>
</evidence>